<name>A0ACB9XMN3_CHAAC</name>
<evidence type="ECO:0000313" key="2">
    <source>
        <dbReference type="Proteomes" id="UP001057452"/>
    </source>
</evidence>
<reference evidence="1" key="1">
    <citation type="submission" date="2022-05" db="EMBL/GenBank/DDBJ databases">
        <title>Chromosome-level genome of Chaenocephalus aceratus.</title>
        <authorList>
            <person name="Park H."/>
        </authorList>
    </citation>
    <scope>NUCLEOTIDE SEQUENCE</scope>
    <source>
        <strain evidence="1">KU_202001</strain>
    </source>
</reference>
<comment type="caution">
    <text evidence="1">The sequence shown here is derived from an EMBL/GenBank/DDBJ whole genome shotgun (WGS) entry which is preliminary data.</text>
</comment>
<protein>
    <submittedName>
        <fullName evidence="1">Uncharacterized protein</fullName>
    </submittedName>
</protein>
<accession>A0ACB9XMN3</accession>
<organism evidence="1 2">
    <name type="scientific">Chaenocephalus aceratus</name>
    <name type="common">Blackfin icefish</name>
    <name type="synonym">Chaenichthys aceratus</name>
    <dbReference type="NCBI Taxonomy" id="36190"/>
    <lineage>
        <taxon>Eukaryota</taxon>
        <taxon>Metazoa</taxon>
        <taxon>Chordata</taxon>
        <taxon>Craniata</taxon>
        <taxon>Vertebrata</taxon>
        <taxon>Euteleostomi</taxon>
        <taxon>Actinopterygii</taxon>
        <taxon>Neopterygii</taxon>
        <taxon>Teleostei</taxon>
        <taxon>Neoteleostei</taxon>
        <taxon>Acanthomorphata</taxon>
        <taxon>Eupercaria</taxon>
        <taxon>Perciformes</taxon>
        <taxon>Notothenioidei</taxon>
        <taxon>Channichthyidae</taxon>
        <taxon>Chaenocephalus</taxon>
    </lineage>
</organism>
<gene>
    <name evidence="1" type="ORF">KUCAC02_022415</name>
</gene>
<sequence length="1606" mass="179967">MTSLELYSKGARVWVPDPDAVWVSALLLKDYSPGDNNLLLQLSDGEEAHYPLASPSDLPPPGNPDILEGENDLTALSFLHEPAVLHNLRVRFLDYSSIYTYCGIVLVAINPYDQLPIYGEEVIDAYSGQDMADMEPHIFSVAEEAYRTMTREEKNQSIIISGESGSGKTVSAKFTMRYFAVVGGAAQQTSVEERVLASNPIMESIGNAKTTRNDNSSRFGKYIEIGFGRKGDIIGANMRTYLLEKSRVVFQASAERNYHIFYQLCASRELPEMRSFKLDAPENFRYTSQGGETQIPGTDDLLDLERTRNAFTILGVQPDQQMELFRILAAVLHLGNVNIQASGRNSDRSYIDAEDRPLAVFSKLLGVDGPQTAHWLCHRRLAVGGEMLVKPVSGHQALEARDALSKHIYGQLFTWTVQRLNSALHSQKGQTKSFIGVLDIYGESAQNKHTVSLRDDLFQSKASFTHVFHLEQEEYIREELAWSRIEFSDNQLCINLIEGQLGLFDLLDEECRMPKGSDESWVRKLYDQHLSSKPHPHFQKPRMSNSAFVVLHFADTVQYECDGFLGKNRDTVFEELINILRASQSELVAELFQQQGNASSVANGSVRSGKRATREHKLTVGFQFRQSLEMLMDTLNSTTPHYVRCIKPNDLKEPFMYVFVLHKIEDGPAAESLWGAGDNSYQCCRFSIQVDVRGVLLQVPPPASRSPDPGSGSGLLQTHPASAHPDPDQYCFGKTKVFFRAGQVALLERLRAERLRVAAVIIQSRVRGWLGRVRFTRISWATVTIQRYCRGALARRLALTLRYTKAALVIQKTYRMVAVRQLFLTIRLATITIQAFGRGTMARRRYRQVLVERAAVLLQARVRGWMARRAYRRVRAAVVFMQCCARRRAARRELMKLKTEARSVEKFRELNKGMEVKLMQLQLRADQEAREAAALRETLHAEREAGSAELEALKVTELQALQREKDSFCKEKEDLSARLFEQEQAQEECVQQAVSQASASLRAELDEERRKYQGLLRDFTRLEQRYDNLREMSLLTEGTKVHRRTDSTQSLSLELPSPSTAPLSPFSSSFSSPEEVRRVSVTSPTLERRESVWSFQTPMDQLMVSMDVAKDPAVKMKVEDLAHAYDAVRVANKLLESQLRSQSRHREEELEALRGQISAASCGSSSAAGPQELQEVLEAKEQECVRLRREMTELKKTVSLRRLLTQAFTAETSSCPSRSKPAVTGLLECRKKDENKLIKNLITDVRVDSALSLPPGLPASVLFLCVRQADCSGDQTLARSLCSAAVTAMKAALKKHSKDVDMTALWLKNACLLHDLLRQHSPKQTLDSDDLAPLTVDLSDLIRALSDLCIQAYQQLLSITEKRLQNIIVPAMLESETIPGLSVSTVKLVASRKRAGSDPRPVGGDAPSMAPVLRELGALHTALSHQALPPSQMEQAFHQLTYLISTSALNSLLLRKDMCCWSRGMQIRYNVSLLEEWLRSKGLQAGGAVATLEPLIQAVQLLQAGKKSEADAKALVQTCTALSSQQIVKILTLYTPHSDLDERVTLNFIRTVQGLLKGSSDGQPPQLLMDVRRVFPVTFPFSPPAALHAEQLVIPDSLKISFLRRA</sequence>
<dbReference type="EMBL" id="CM043788">
    <property type="protein sequence ID" value="KAI4828317.1"/>
    <property type="molecule type" value="Genomic_DNA"/>
</dbReference>
<proteinExistence type="predicted"/>
<evidence type="ECO:0000313" key="1">
    <source>
        <dbReference type="EMBL" id="KAI4828317.1"/>
    </source>
</evidence>
<keyword evidence="2" id="KW-1185">Reference proteome</keyword>
<dbReference type="Proteomes" id="UP001057452">
    <property type="component" value="Chromosome 4"/>
</dbReference>